<dbReference type="AlphaFoldDB" id="U2RWA3"/>
<proteinExistence type="predicted"/>
<evidence type="ECO:0000313" key="2">
    <source>
        <dbReference type="Proteomes" id="UP000016637"/>
    </source>
</evidence>
<dbReference type="Pfam" id="PF11753">
    <property type="entry name" value="DUF3310"/>
    <property type="match status" value="1"/>
</dbReference>
<dbReference type="InterPro" id="IPR021739">
    <property type="entry name" value="SaV-like"/>
</dbReference>
<protein>
    <submittedName>
        <fullName evidence="1">Uncharacterized protein</fullName>
    </submittedName>
</protein>
<keyword evidence="2" id="KW-1185">Reference proteome</keyword>
<dbReference type="HOGENOM" id="CLU_1903692_0_0_9"/>
<gene>
    <name evidence="1" type="ORF">HMPREF1983_00951</name>
</gene>
<comment type="caution">
    <text evidence="1">The sequence shown here is derived from an EMBL/GenBank/DDBJ whole genome shotgun (WGS) entry which is preliminary data.</text>
</comment>
<dbReference type="EMBL" id="AWVP01000059">
    <property type="protein sequence ID" value="ERK57848.1"/>
    <property type="molecule type" value="Genomic_DNA"/>
</dbReference>
<dbReference type="RefSeq" id="WP_021753607.1">
    <property type="nucleotide sequence ID" value="NZ_KI271873.1"/>
</dbReference>
<sequence length="133" mass="15175">MRDNINPDHYRILTKNGEFETIDLIQSIVTDFGSVCQANILKYGIRANKKHDKPTEDIKKIVRYCEFWLNELEGKKASASVVVNSLLGEQEKELVRDKNIKVVRVNSENIPIQVSNDIKNTIDALGKLIYGED</sequence>
<dbReference type="Proteomes" id="UP000016637">
    <property type="component" value="Unassembled WGS sequence"/>
</dbReference>
<accession>U2RWA3</accession>
<evidence type="ECO:0000313" key="1">
    <source>
        <dbReference type="EMBL" id="ERK57848.1"/>
    </source>
</evidence>
<name>U2RWA3_9BACL</name>
<dbReference type="PATRIC" id="fig|1321820.3.peg.924"/>
<organism evidence="1 2">
    <name type="scientific">Gemella bergeri ATCC 700627</name>
    <dbReference type="NCBI Taxonomy" id="1321820"/>
    <lineage>
        <taxon>Bacteria</taxon>
        <taxon>Bacillati</taxon>
        <taxon>Bacillota</taxon>
        <taxon>Bacilli</taxon>
        <taxon>Bacillales</taxon>
        <taxon>Gemellaceae</taxon>
        <taxon>Gemella</taxon>
    </lineage>
</organism>
<reference evidence="1 2" key="1">
    <citation type="submission" date="2013-08" db="EMBL/GenBank/DDBJ databases">
        <authorList>
            <person name="Weinstock G."/>
            <person name="Sodergren E."/>
            <person name="Wylie T."/>
            <person name="Fulton L."/>
            <person name="Fulton R."/>
            <person name="Fronick C."/>
            <person name="O'Laughlin M."/>
            <person name="Godfrey J."/>
            <person name="Miner T."/>
            <person name="Herter B."/>
            <person name="Appelbaum E."/>
            <person name="Cordes M."/>
            <person name="Lek S."/>
            <person name="Wollam A."/>
            <person name="Pepin K.H."/>
            <person name="Palsikar V.B."/>
            <person name="Mitreva M."/>
            <person name="Wilson R.K."/>
        </authorList>
    </citation>
    <scope>NUCLEOTIDE SEQUENCE [LARGE SCALE GENOMIC DNA]</scope>
    <source>
        <strain evidence="1 2">ATCC 700627</strain>
    </source>
</reference>